<organism evidence="1 2">
    <name type="scientific">Rahnella sp. (strain Y9602)</name>
    <dbReference type="NCBI Taxonomy" id="2703885"/>
    <lineage>
        <taxon>Bacteria</taxon>
        <taxon>Pseudomonadati</taxon>
        <taxon>Pseudomonadota</taxon>
        <taxon>Gammaproteobacteria</taxon>
        <taxon>Enterobacterales</taxon>
        <taxon>Yersiniaceae</taxon>
        <taxon>Rahnella</taxon>
    </lineage>
</organism>
<evidence type="ECO:0000313" key="2">
    <source>
        <dbReference type="Proteomes" id="UP000007257"/>
    </source>
</evidence>
<dbReference type="Gene3D" id="2.30.110.10">
    <property type="entry name" value="Electron Transport, Fmn-binding Protein, Chain A"/>
    <property type="match status" value="1"/>
</dbReference>
<dbReference type="PANTHER" id="PTHR42815:SF2">
    <property type="entry name" value="FAD-BINDING, PUTATIVE (AFU_ORTHOLOGUE AFUA_6G07600)-RELATED"/>
    <property type="match status" value="1"/>
</dbReference>
<dbReference type="EMBL" id="CP002505">
    <property type="protein sequence ID" value="ADW75659.1"/>
    <property type="molecule type" value="Genomic_DNA"/>
</dbReference>
<dbReference type="AlphaFoldDB" id="A0A0H3FFK0"/>
<dbReference type="SUPFAM" id="SSF50475">
    <property type="entry name" value="FMN-binding split barrel"/>
    <property type="match status" value="1"/>
</dbReference>
<accession>A0A0H3FFK0</accession>
<dbReference type="PANTHER" id="PTHR42815">
    <property type="entry name" value="FAD-BINDING, PUTATIVE (AFU_ORTHOLOGUE AFUA_6G07600)-RELATED"/>
    <property type="match status" value="1"/>
</dbReference>
<gene>
    <name evidence="1" type="ordered locus">Rahaq_4071</name>
</gene>
<evidence type="ECO:0000313" key="1">
    <source>
        <dbReference type="EMBL" id="ADW75659.1"/>
    </source>
</evidence>
<protein>
    <submittedName>
        <fullName evidence="1">Pyridoxamine 5'-phosphate oxidase-related FMN-binding protein</fullName>
    </submittedName>
</protein>
<reference evidence="2" key="1">
    <citation type="submission" date="2011-01" db="EMBL/GenBank/DDBJ databases">
        <title>Complete sequence of chromosome of Rahnella sp. Y9602.</title>
        <authorList>
            <consortium name="US DOE Joint Genome Institute"/>
            <person name="Lucas S."/>
            <person name="Copeland A."/>
            <person name="Lapidus A."/>
            <person name="Cheng J.-F."/>
            <person name="Goodwin L."/>
            <person name="Pitluck S."/>
            <person name="Lu M."/>
            <person name="Detter J.C."/>
            <person name="Han C."/>
            <person name="Tapia R."/>
            <person name="Land M."/>
            <person name="Hauser L."/>
            <person name="Kyrpides N."/>
            <person name="Ivanova N."/>
            <person name="Ovchinnikova G."/>
            <person name="Pagani I."/>
            <person name="Sobecky P.A."/>
            <person name="Martinez R.J."/>
            <person name="Woyke T."/>
        </authorList>
    </citation>
    <scope>NUCLEOTIDE SEQUENCE [LARGE SCALE GENOMIC DNA]</scope>
    <source>
        <strain evidence="2">Y9602</strain>
    </source>
</reference>
<dbReference type="InterPro" id="IPR012349">
    <property type="entry name" value="Split_barrel_FMN-bd"/>
</dbReference>
<proteinExistence type="predicted"/>
<name>A0A0H3FFK0_RAHSY</name>
<dbReference type="HOGENOM" id="CLU_054513_0_0_6"/>
<dbReference type="RefSeq" id="WP_013577347.1">
    <property type="nucleotide sequence ID" value="NC_015061.1"/>
</dbReference>
<dbReference type="Proteomes" id="UP000007257">
    <property type="component" value="Chromosome"/>
</dbReference>
<dbReference type="OrthoDB" id="9796486at2"/>
<dbReference type="KEGG" id="rah:Rahaq_4071"/>
<reference evidence="1 2" key="2">
    <citation type="journal article" date="2012" name="J. Bacteriol.">
        <title>Complete Genome Sequence of Rahnella sp. Strain Y9602, a Gammaproteobacterium Isolate from Metal- and Radionuclide-Contaminated Soil.</title>
        <authorList>
            <person name="Martinez R.J."/>
            <person name="Bruce D."/>
            <person name="Detter C."/>
            <person name="Goodwin L.A."/>
            <person name="Han J."/>
            <person name="Han C.S."/>
            <person name="Held B."/>
            <person name="Land M.L."/>
            <person name="Mikhailova N."/>
            <person name="Nolan M."/>
            <person name="Pennacchio L."/>
            <person name="Pitluck S."/>
            <person name="Tapia R."/>
            <person name="Woyke T."/>
            <person name="Sobecky P.A."/>
        </authorList>
    </citation>
    <scope>NUCLEOTIDE SEQUENCE [LARGE SCALE GENOMIC DNA]</scope>
    <source>
        <strain evidence="1 2">Y9602</strain>
    </source>
</reference>
<dbReference type="eggNOG" id="COG3576">
    <property type="taxonomic scope" value="Bacteria"/>
</dbReference>
<sequence length="306" mass="34012">MNHPFHADEILAQDMAGFDVSAHGIRDAMPEQHRLFFATLPYLFISTLDENGWPVATLLTGPAGFISTPDDIHLRINAPRRADDPALAALQPGKQIGGLGIDFSNRRRNRVNGRIGRMDKNRIEIVVDQSFGNCPQYIQIRKLADVPVSLPLAAREDMTEPDADARALIARADTFFIASHAHGGADVSHRGGQPGFAHLVGNRLWVPDFRGNRYMNTLGNLLAEPRAALLFIDFENGDLLHLQGHTQIHWQPEDIPGPAGAERYWSLDITRVWRFRGALPWRAEVADFSPATLSSGNWPDNQRPIS</sequence>